<dbReference type="KEGG" id="dmp:FAK_01420"/>
<dbReference type="AlphaFoldDB" id="A0AAU9EGI6"/>
<organism evidence="7 8">
    <name type="scientific">Desulfoferula mesophila</name>
    <dbReference type="NCBI Taxonomy" id="3058419"/>
    <lineage>
        <taxon>Bacteria</taxon>
        <taxon>Pseudomonadati</taxon>
        <taxon>Thermodesulfobacteriota</taxon>
        <taxon>Desulfarculia</taxon>
        <taxon>Desulfarculales</taxon>
        <taxon>Desulfarculaceae</taxon>
        <taxon>Desulfoferula</taxon>
    </lineage>
</organism>
<dbReference type="SUPFAM" id="SSF51569">
    <property type="entry name" value="Aldolase"/>
    <property type="match status" value="1"/>
</dbReference>
<evidence type="ECO:0000256" key="6">
    <source>
        <dbReference type="PIRSR" id="PIRSR001365-2"/>
    </source>
</evidence>
<dbReference type="PANTHER" id="PTHR12128">
    <property type="entry name" value="DIHYDRODIPICOLINATE SYNTHASE"/>
    <property type="match status" value="1"/>
</dbReference>
<dbReference type="GO" id="GO:0044281">
    <property type="term" value="P:small molecule metabolic process"/>
    <property type="evidence" value="ECO:0007669"/>
    <property type="project" value="UniProtKB-ARBA"/>
</dbReference>
<keyword evidence="2 4" id="KW-0456">Lyase</keyword>
<evidence type="ECO:0000313" key="8">
    <source>
        <dbReference type="Proteomes" id="UP001366166"/>
    </source>
</evidence>
<dbReference type="InterPro" id="IPR002220">
    <property type="entry name" value="DapA-like"/>
</dbReference>
<feature type="active site" description="Proton donor/acceptor" evidence="5">
    <location>
        <position position="138"/>
    </location>
</feature>
<accession>A0AAU9EGI6</accession>
<gene>
    <name evidence="7" type="ORF">FAK_01420</name>
</gene>
<evidence type="ECO:0000256" key="2">
    <source>
        <dbReference type="ARBA" id="ARBA00023239"/>
    </source>
</evidence>
<protein>
    <submittedName>
        <fullName evidence="7">Dihydrodipicolinate synthase family protein</fullName>
    </submittedName>
</protein>
<dbReference type="InterPro" id="IPR020625">
    <property type="entry name" value="Schiff_base-form_aldolases_AS"/>
</dbReference>
<dbReference type="InterPro" id="IPR013785">
    <property type="entry name" value="Aldolase_TIM"/>
</dbReference>
<dbReference type="Gene3D" id="3.20.20.70">
    <property type="entry name" value="Aldolase class I"/>
    <property type="match status" value="1"/>
</dbReference>
<evidence type="ECO:0000256" key="4">
    <source>
        <dbReference type="PIRNR" id="PIRNR001365"/>
    </source>
</evidence>
<dbReference type="Proteomes" id="UP001366166">
    <property type="component" value="Chromosome"/>
</dbReference>
<evidence type="ECO:0000313" key="7">
    <source>
        <dbReference type="EMBL" id="BEQ13076.1"/>
    </source>
</evidence>
<dbReference type="GO" id="GO:0008840">
    <property type="term" value="F:4-hydroxy-tetrahydrodipicolinate synthase activity"/>
    <property type="evidence" value="ECO:0007669"/>
    <property type="project" value="TreeGrafter"/>
</dbReference>
<dbReference type="EMBL" id="AP028679">
    <property type="protein sequence ID" value="BEQ13076.1"/>
    <property type="molecule type" value="Genomic_DNA"/>
</dbReference>
<dbReference type="SMART" id="SM01130">
    <property type="entry name" value="DHDPS"/>
    <property type="match status" value="1"/>
</dbReference>
<evidence type="ECO:0000256" key="5">
    <source>
        <dbReference type="PIRSR" id="PIRSR001365-1"/>
    </source>
</evidence>
<dbReference type="Pfam" id="PF00701">
    <property type="entry name" value="DHDPS"/>
    <property type="match status" value="1"/>
</dbReference>
<dbReference type="RefSeq" id="WP_338604348.1">
    <property type="nucleotide sequence ID" value="NZ_AP028679.1"/>
</dbReference>
<feature type="active site" description="Schiff-base intermediate with substrate" evidence="5">
    <location>
        <position position="166"/>
    </location>
</feature>
<keyword evidence="3" id="KW-0704">Schiff base</keyword>
<dbReference type="CDD" id="cd00408">
    <property type="entry name" value="DHDPS-like"/>
    <property type="match status" value="1"/>
</dbReference>
<sequence length="298" mass="31155">MKHELKGVLPPMATPFTVDEEVDLAALKANIAQWNATGLSGYLAVGSNGESVYLSEDEQEAVIAATVEAAGEDKFVMAGAGRESSRETIGAIRRAARAGADCVLIVTPCYFKGQMKPANLEAHYLRVAEASTLPVLLYNVPQATGVNMTPDLVARLAPHANIVGVKDSSGNIAQLSEILRLTKDDDFAVFVGNAEVLFSATQLGADGAILAVANVLPQLCVDLREAVLAGDLAQGKALQWAMSRLAALVTGVYGVGGLKATMDMVGYLGGPVRLPLLAPDQAARDVLAAELKKVMGQV</sequence>
<comment type="similarity">
    <text evidence="1 4">Belongs to the DapA family.</text>
</comment>
<feature type="binding site" evidence="6">
    <location>
        <position position="209"/>
    </location>
    <ligand>
        <name>pyruvate</name>
        <dbReference type="ChEBI" id="CHEBI:15361"/>
    </ligand>
</feature>
<reference evidence="8" key="1">
    <citation type="journal article" date="2023" name="Arch. Microbiol.">
        <title>Desulfoferula mesophilus gen. nov. sp. nov., a mesophilic sulfate-reducing bacterium isolated from a brackish lake sediment.</title>
        <authorList>
            <person name="Watanabe T."/>
            <person name="Yabe T."/>
            <person name="Tsuji J.M."/>
            <person name="Fukui M."/>
        </authorList>
    </citation>
    <scope>NUCLEOTIDE SEQUENCE [LARGE SCALE GENOMIC DNA]</scope>
    <source>
        <strain evidence="8">12FAK</strain>
    </source>
</reference>
<name>A0AAU9EGI6_9BACT</name>
<proteinExistence type="inferred from homology"/>
<dbReference type="PRINTS" id="PR00146">
    <property type="entry name" value="DHPICSNTHASE"/>
</dbReference>
<evidence type="ECO:0000256" key="3">
    <source>
        <dbReference type="ARBA" id="ARBA00023270"/>
    </source>
</evidence>
<evidence type="ECO:0000256" key="1">
    <source>
        <dbReference type="ARBA" id="ARBA00007592"/>
    </source>
</evidence>
<dbReference type="PANTHER" id="PTHR12128:SF66">
    <property type="entry name" value="4-HYDROXY-2-OXOGLUTARATE ALDOLASE, MITOCHONDRIAL"/>
    <property type="match status" value="1"/>
</dbReference>
<dbReference type="PIRSF" id="PIRSF001365">
    <property type="entry name" value="DHDPS"/>
    <property type="match status" value="1"/>
</dbReference>
<keyword evidence="8" id="KW-1185">Reference proteome</keyword>
<dbReference type="PROSITE" id="PS00666">
    <property type="entry name" value="DHDPS_2"/>
    <property type="match status" value="1"/>
</dbReference>